<dbReference type="Proteomes" id="UP001234178">
    <property type="component" value="Unassembled WGS sequence"/>
</dbReference>
<reference evidence="1 2" key="1">
    <citation type="journal article" date="2023" name="Nucleic Acids Res.">
        <title>The hologenome of Daphnia magna reveals possible DNA methylation and microbiome-mediated evolution of the host genome.</title>
        <authorList>
            <person name="Chaturvedi A."/>
            <person name="Li X."/>
            <person name="Dhandapani V."/>
            <person name="Marshall H."/>
            <person name="Kissane S."/>
            <person name="Cuenca-Cambronero M."/>
            <person name="Asole G."/>
            <person name="Calvet F."/>
            <person name="Ruiz-Romero M."/>
            <person name="Marangio P."/>
            <person name="Guigo R."/>
            <person name="Rago D."/>
            <person name="Mirbahai L."/>
            <person name="Eastwood N."/>
            <person name="Colbourne J.K."/>
            <person name="Zhou J."/>
            <person name="Mallon E."/>
            <person name="Orsini L."/>
        </authorList>
    </citation>
    <scope>NUCLEOTIDE SEQUENCE [LARGE SCALE GENOMIC DNA]</scope>
    <source>
        <strain evidence="1">LRV0_1</strain>
    </source>
</reference>
<evidence type="ECO:0000313" key="2">
    <source>
        <dbReference type="Proteomes" id="UP001234178"/>
    </source>
</evidence>
<sequence length="103" mass="11504">MKDDQGGRGRKDLVVERDDVIKNIIDSIRQHCNLPWPVKRAINVTINTAALKPQALFVVAMAAIGYIPLHLSKAVCHDARDPDLLNYTHTVGCWEETELVLST</sequence>
<protein>
    <submittedName>
        <fullName evidence="1">Uncharacterized protein</fullName>
    </submittedName>
</protein>
<accession>A0ABR0A2X2</accession>
<dbReference type="EMBL" id="JAOYFB010000036">
    <property type="protein sequence ID" value="KAK4019501.1"/>
    <property type="molecule type" value="Genomic_DNA"/>
</dbReference>
<organism evidence="1 2">
    <name type="scientific">Daphnia magna</name>
    <dbReference type="NCBI Taxonomy" id="35525"/>
    <lineage>
        <taxon>Eukaryota</taxon>
        <taxon>Metazoa</taxon>
        <taxon>Ecdysozoa</taxon>
        <taxon>Arthropoda</taxon>
        <taxon>Crustacea</taxon>
        <taxon>Branchiopoda</taxon>
        <taxon>Diplostraca</taxon>
        <taxon>Cladocera</taxon>
        <taxon>Anomopoda</taxon>
        <taxon>Daphniidae</taxon>
        <taxon>Daphnia</taxon>
    </lineage>
</organism>
<proteinExistence type="predicted"/>
<keyword evidence="2" id="KW-1185">Reference proteome</keyword>
<gene>
    <name evidence="1" type="ORF">OUZ56_001517</name>
</gene>
<name>A0ABR0A2X2_9CRUS</name>
<comment type="caution">
    <text evidence="1">The sequence shown here is derived from an EMBL/GenBank/DDBJ whole genome shotgun (WGS) entry which is preliminary data.</text>
</comment>
<evidence type="ECO:0000313" key="1">
    <source>
        <dbReference type="EMBL" id="KAK4019501.1"/>
    </source>
</evidence>